<dbReference type="InterPro" id="IPR056350">
    <property type="entry name" value="HAT_Syf1_central"/>
</dbReference>
<keyword evidence="4" id="KW-0747">Spliceosome</keyword>
<evidence type="ECO:0000259" key="10">
    <source>
        <dbReference type="Pfam" id="PF23233"/>
    </source>
</evidence>
<dbReference type="InterPro" id="IPR055430">
    <property type="entry name" value="HAT_Syf1_CNRKL1_C"/>
</dbReference>
<evidence type="ECO:0000313" key="11">
    <source>
        <dbReference type="EMBL" id="KAF8820822.1"/>
    </source>
</evidence>
<dbReference type="Proteomes" id="UP000823046">
    <property type="component" value="Unassembled WGS sequence"/>
</dbReference>
<comment type="similarity">
    <text evidence="2">Belongs to the crooked-neck family.</text>
</comment>
<protein>
    <submittedName>
        <fullName evidence="11">XPA binding protein 2 family protein</fullName>
    </submittedName>
</protein>
<evidence type="ECO:0000256" key="1">
    <source>
        <dbReference type="ARBA" id="ARBA00004123"/>
    </source>
</evidence>
<comment type="subcellular location">
    <subcellularLocation>
        <location evidence="1">Nucleus</location>
    </subcellularLocation>
</comment>
<feature type="domain" description="Pre-mRNA-splicing factor SYF1 central HAT repeats" evidence="8">
    <location>
        <begin position="191"/>
        <end position="392"/>
    </location>
</feature>
<keyword evidence="3" id="KW-0507">mRNA processing</keyword>
<dbReference type="PANTHER" id="PTHR11246">
    <property type="entry name" value="PRE-MRNA SPLICING FACTOR"/>
    <property type="match status" value="1"/>
</dbReference>
<keyword evidence="7" id="KW-0539">Nucleus</keyword>
<keyword evidence="5" id="KW-0677">Repeat</keyword>
<evidence type="ECO:0000259" key="8">
    <source>
        <dbReference type="Pfam" id="PF23220"/>
    </source>
</evidence>
<feature type="domain" description="Pre-mRNA-splicing factor Syf1/CRNKL1-like C-terminal HAT-repeats" evidence="9">
    <location>
        <begin position="497"/>
        <end position="743"/>
    </location>
</feature>
<sequence length="855" mass="100373">MEVSLLVMDESLPSVEGFAELKDSETLLREMDILYEQELQRSPYDQKIWYRYVMSKSNAPPSVRFLLYERAIKFLPGSYKLWWNYLQDRMKVMDQECITDASFESVNNAFERCIVHHSRMPRIWLDYCYFLEKQRWITRTRRTYDRALRSLPITQHSLLWEKYLSFIKSAGLLQTSLCVYRRYLMLEPENVEAYIDLLNSEEAQKWDEAALLLSKIVNDETFLSKKGKTNHQLWMELCELITHHPADIHSLRVEPVLRAGLRKFTDEVGRLWCSLADHFIRLGLLEKARDVYEEGMANVLSLHDFAMIFDAYSAFEESVLTALMGETSTEELEVDLSLSRLEHLMDRRPELVSSVKLRQNPHNVYEWLSRTELYTEDPIKVIQTFSEGVLTVDPEKSVGKLSLLWSKFAKYYESHDDLENAETIYLKATFVPFKTVDELASIWCEWIEMELLHQRYKKALEVARQSISRPFSPSISKTSQNRIHRSVKLWSCVMDLEKRFYEDSFKIYERGVALFQWPHLNDLWLMYLTKFVSRYGASKLERARELFEQAVMDVPPLFAKKLFILYARLEEEFGLAKRALQIYHQATKSVKEDEKLEMYNIYISKTSELFGIAKTRPIYEEAIQILPTEQIRSISLRYANVEKGLGEIDRGRAIYEHASQFCDPNKDEEFWKIWREFEVLHGNEDTFREMLRLKRSVLAQYSQIHFNAAELVAEGSPSLPLDPMAAAEKELKEKKHAETLKLERKEVDIASSMDQRKFEEQRDILAAQEEYQRKHSNVHVASTGPPLFVSAIHFEGLKSGYVFKRDSLGVGYYRETSVENSTEEVNIDMEDLILEIQETPAEVYGTLSEVMKKKE</sequence>
<dbReference type="PANTHER" id="PTHR11246:SF5">
    <property type="entry name" value="PRE-MRNA-SPLICING FACTOR SYF1"/>
    <property type="match status" value="1"/>
</dbReference>
<dbReference type="InterPro" id="IPR055433">
    <property type="entry name" value="HAT_Syf1-like_N"/>
</dbReference>
<evidence type="ECO:0000256" key="2">
    <source>
        <dbReference type="ARBA" id="ARBA00008644"/>
    </source>
</evidence>
<dbReference type="Pfam" id="PF23231">
    <property type="entry name" value="HAT_Syf1_CNRKL1_C"/>
    <property type="match status" value="1"/>
</dbReference>
<evidence type="ECO:0000259" key="9">
    <source>
        <dbReference type="Pfam" id="PF23231"/>
    </source>
</evidence>
<dbReference type="InterPro" id="IPR045075">
    <property type="entry name" value="Syf1-like"/>
</dbReference>
<keyword evidence="6" id="KW-0508">mRNA splicing</keyword>
<proteinExistence type="inferred from homology"/>
<gene>
    <name evidence="11" type="ORF">IE077_002771</name>
</gene>
<name>A0ABQ7J9Z6_9APIC</name>
<feature type="domain" description="Pre-mRNA-splicing factor Syf1-like N-terminal HAT-repeats" evidence="10">
    <location>
        <begin position="32"/>
        <end position="189"/>
    </location>
</feature>
<evidence type="ECO:0000256" key="3">
    <source>
        <dbReference type="ARBA" id="ARBA00022664"/>
    </source>
</evidence>
<dbReference type="SMART" id="SM00386">
    <property type="entry name" value="HAT"/>
    <property type="match status" value="12"/>
</dbReference>
<dbReference type="Pfam" id="PF23220">
    <property type="entry name" value="HAT_Syf1_M"/>
    <property type="match status" value="1"/>
</dbReference>
<evidence type="ECO:0000256" key="6">
    <source>
        <dbReference type="ARBA" id="ARBA00023187"/>
    </source>
</evidence>
<dbReference type="Pfam" id="PF23233">
    <property type="entry name" value="HAT_Syf1_CNRKL1_N"/>
    <property type="match status" value="1"/>
</dbReference>
<dbReference type="SUPFAM" id="SSF48452">
    <property type="entry name" value="TPR-like"/>
    <property type="match status" value="4"/>
</dbReference>
<evidence type="ECO:0000256" key="7">
    <source>
        <dbReference type="ARBA" id="ARBA00023242"/>
    </source>
</evidence>
<evidence type="ECO:0000256" key="4">
    <source>
        <dbReference type="ARBA" id="ARBA00022728"/>
    </source>
</evidence>
<organism evidence="11 12">
    <name type="scientific">Cardiosporidium cionae</name>
    <dbReference type="NCBI Taxonomy" id="476202"/>
    <lineage>
        <taxon>Eukaryota</taxon>
        <taxon>Sar</taxon>
        <taxon>Alveolata</taxon>
        <taxon>Apicomplexa</taxon>
        <taxon>Aconoidasida</taxon>
        <taxon>Nephromycida</taxon>
        <taxon>Cardiosporidium</taxon>
    </lineage>
</organism>
<dbReference type="InterPro" id="IPR011990">
    <property type="entry name" value="TPR-like_helical_dom_sf"/>
</dbReference>
<reference evidence="11 12" key="1">
    <citation type="journal article" date="2020" name="bioRxiv">
        <title>Metabolic contributions of an alphaproteobacterial endosymbiont in the apicomplexan Cardiosporidium cionae.</title>
        <authorList>
            <person name="Hunter E.S."/>
            <person name="Paight C.J."/>
            <person name="Lane C.E."/>
        </authorList>
    </citation>
    <scope>NUCLEOTIDE SEQUENCE [LARGE SCALE GENOMIC DNA]</scope>
    <source>
        <strain evidence="11">ESH_2018</strain>
    </source>
</reference>
<dbReference type="InterPro" id="IPR003107">
    <property type="entry name" value="HAT"/>
</dbReference>
<evidence type="ECO:0000256" key="5">
    <source>
        <dbReference type="ARBA" id="ARBA00022737"/>
    </source>
</evidence>
<evidence type="ECO:0000313" key="12">
    <source>
        <dbReference type="Proteomes" id="UP000823046"/>
    </source>
</evidence>
<dbReference type="EMBL" id="JADAQX010000294">
    <property type="protein sequence ID" value="KAF8820822.1"/>
    <property type="molecule type" value="Genomic_DNA"/>
</dbReference>
<keyword evidence="12" id="KW-1185">Reference proteome</keyword>
<dbReference type="Gene3D" id="1.25.40.10">
    <property type="entry name" value="Tetratricopeptide repeat domain"/>
    <property type="match status" value="4"/>
</dbReference>
<comment type="caution">
    <text evidence="11">The sequence shown here is derived from an EMBL/GenBank/DDBJ whole genome shotgun (WGS) entry which is preliminary data.</text>
</comment>
<accession>A0ABQ7J9Z6</accession>